<dbReference type="PROSITE" id="PS01180">
    <property type="entry name" value="CUB"/>
    <property type="match status" value="1"/>
</dbReference>
<proteinExistence type="predicted"/>
<dbReference type="CDD" id="cd22823">
    <property type="entry name" value="Gal_Rha_Lectin"/>
    <property type="match status" value="1"/>
</dbReference>
<dbReference type="Proteomes" id="UP001209878">
    <property type="component" value="Unassembled WGS sequence"/>
</dbReference>
<evidence type="ECO:0000313" key="6">
    <source>
        <dbReference type="Proteomes" id="UP001209878"/>
    </source>
</evidence>
<name>A0AAD9P4B8_RIDPI</name>
<gene>
    <name evidence="5" type="ORF">NP493_151g04015</name>
</gene>
<dbReference type="PANTHER" id="PTHR46780">
    <property type="entry name" value="PROTEIN EVA-1"/>
    <property type="match status" value="1"/>
</dbReference>
<comment type="caution">
    <text evidence="2">Lacks conserved residue(s) required for the propagation of feature annotation.</text>
</comment>
<keyword evidence="1" id="KW-1015">Disulfide bond</keyword>
<comment type="caution">
    <text evidence="5">The sequence shown here is derived from an EMBL/GenBank/DDBJ whole genome shotgun (WGS) entry which is preliminary data.</text>
</comment>
<evidence type="ECO:0000313" key="5">
    <source>
        <dbReference type="EMBL" id="KAK2187902.1"/>
    </source>
</evidence>
<evidence type="ECO:0000256" key="3">
    <source>
        <dbReference type="SAM" id="MobiDB-lite"/>
    </source>
</evidence>
<dbReference type="InterPro" id="IPR035914">
    <property type="entry name" value="Sperma_CUB_dom_sf"/>
</dbReference>
<evidence type="ECO:0000259" key="4">
    <source>
        <dbReference type="PROSITE" id="PS01180"/>
    </source>
</evidence>
<reference evidence="5" key="1">
    <citation type="journal article" date="2023" name="Mol. Biol. Evol.">
        <title>Third-Generation Sequencing Reveals the Adaptive Role of the Epigenome in Three Deep-Sea Polychaetes.</title>
        <authorList>
            <person name="Perez M."/>
            <person name="Aroh O."/>
            <person name="Sun Y."/>
            <person name="Lan Y."/>
            <person name="Juniper S.K."/>
            <person name="Young C.R."/>
            <person name="Angers B."/>
            <person name="Qian P.Y."/>
        </authorList>
    </citation>
    <scope>NUCLEOTIDE SEQUENCE</scope>
    <source>
        <strain evidence="5">R07B-5</strain>
    </source>
</reference>
<evidence type="ECO:0000256" key="1">
    <source>
        <dbReference type="ARBA" id="ARBA00023157"/>
    </source>
</evidence>
<accession>A0AAD9P4B8</accession>
<dbReference type="Gene3D" id="2.60.120.290">
    <property type="entry name" value="Spermadhesin, CUB domain"/>
    <property type="match status" value="1"/>
</dbReference>
<dbReference type="InterPro" id="IPR000859">
    <property type="entry name" value="CUB_dom"/>
</dbReference>
<dbReference type="SUPFAM" id="SSF49854">
    <property type="entry name" value="Spermadhesin, CUB domain"/>
    <property type="match status" value="1"/>
</dbReference>
<protein>
    <recommendedName>
        <fullName evidence="4">CUB domain-containing protein</fullName>
    </recommendedName>
</protein>
<feature type="compositionally biased region" description="Basic residues" evidence="3">
    <location>
        <begin position="452"/>
        <end position="462"/>
    </location>
</feature>
<feature type="region of interest" description="Disordered" evidence="3">
    <location>
        <begin position="364"/>
        <end position="513"/>
    </location>
</feature>
<dbReference type="EMBL" id="JAODUO010000151">
    <property type="protein sequence ID" value="KAK2187902.1"/>
    <property type="molecule type" value="Genomic_DNA"/>
</dbReference>
<organism evidence="5 6">
    <name type="scientific">Ridgeia piscesae</name>
    <name type="common">Tubeworm</name>
    <dbReference type="NCBI Taxonomy" id="27915"/>
    <lineage>
        <taxon>Eukaryota</taxon>
        <taxon>Metazoa</taxon>
        <taxon>Spiralia</taxon>
        <taxon>Lophotrochozoa</taxon>
        <taxon>Annelida</taxon>
        <taxon>Polychaeta</taxon>
        <taxon>Sedentaria</taxon>
        <taxon>Canalipalpata</taxon>
        <taxon>Sabellida</taxon>
        <taxon>Siboglinidae</taxon>
        <taxon>Ridgeia</taxon>
    </lineage>
</organism>
<keyword evidence="6" id="KW-1185">Reference proteome</keyword>
<evidence type="ECO:0000256" key="2">
    <source>
        <dbReference type="PROSITE-ProRule" id="PRU00059"/>
    </source>
</evidence>
<dbReference type="AlphaFoldDB" id="A0AAD9P4B8"/>
<feature type="domain" description="CUB" evidence="4">
    <location>
        <begin position="71"/>
        <end position="190"/>
    </location>
</feature>
<sequence>MEVSRCVKVTYGYLGCSAKVLPVLDRLCSGRRSCSVRLPHQGMDAMCPCPTEFKTYLNASYMCVKVQTKPCRRCFKLHYAHVRVERAYIASSVTSHNCGTITCPWRIELQPGQRVNITLFDFAPKRSDKECFRYAVIKETRGPPEGTPVCGGQHREKQVYTSLGHVIEIHIVSPEVYNNNGQFLFHYQGNLFLFHYQGNWFLFHYQGNLFLFHYQAVGCPDITRPKNSWMRKEEGQIITPVGTTTKAKLCRFHSLKEVRHVFVFTSYLKELKEVRHVFVFTVVSHDSSSSMTRDTARGRHCTCVRHRKSTCRRRRCPRRAHCRRRRRVLPGRRASSTADTVAPATAQQQLLLQQRENLYARRMESRPLPSLPNLAAETDESPDCRLKVQVHRTNSGRKPGTRTGPGPGPSGSRDCSDPQYFELDPDELKASGCRAHARHAARAANARASSPTRRKGGGGHRQKSPEEENAENCDKEVHHNNSCSEIPLRLIRDSARPPAPRAEPAPANNYSWP</sequence>